<evidence type="ECO:0000256" key="11">
    <source>
        <dbReference type="SAM" id="Phobius"/>
    </source>
</evidence>
<reference evidence="12 13" key="1">
    <citation type="submission" date="2018-05" db="EMBL/GenBank/DDBJ databases">
        <title>Genome sequencing and assembly of the regulated plant pathogen Lachnellula willkommii and related sister species for the development of diagnostic species identification markers.</title>
        <authorList>
            <person name="Giroux E."/>
            <person name="Bilodeau G."/>
        </authorList>
    </citation>
    <scope>NUCLEOTIDE SEQUENCE [LARGE SCALE GENOMIC DNA]</scope>
    <source>
        <strain evidence="12 13">CBS 268.59</strain>
    </source>
</reference>
<evidence type="ECO:0000313" key="13">
    <source>
        <dbReference type="Proteomes" id="UP000469558"/>
    </source>
</evidence>
<feature type="transmembrane region" description="Helical" evidence="11">
    <location>
        <begin position="172"/>
        <end position="202"/>
    </location>
</feature>
<feature type="transmembrane region" description="Helical" evidence="11">
    <location>
        <begin position="20"/>
        <end position="37"/>
    </location>
</feature>
<feature type="transmembrane region" description="Helical" evidence="11">
    <location>
        <begin position="223"/>
        <end position="246"/>
    </location>
</feature>
<dbReference type="CDD" id="cd14966">
    <property type="entry name" value="7tmD_STE3"/>
    <property type="match status" value="1"/>
</dbReference>
<dbReference type="PANTHER" id="PTHR28097:SF1">
    <property type="entry name" value="PHEROMONE A FACTOR RECEPTOR"/>
    <property type="match status" value="1"/>
</dbReference>
<keyword evidence="4 11" id="KW-0812">Transmembrane</keyword>
<comment type="subcellular location">
    <subcellularLocation>
        <location evidence="1">Membrane</location>
        <topology evidence="1">Multi-pass membrane protein</topology>
    </subcellularLocation>
</comment>
<evidence type="ECO:0000256" key="2">
    <source>
        <dbReference type="ARBA" id="ARBA00011085"/>
    </source>
</evidence>
<dbReference type="GO" id="GO:0005886">
    <property type="term" value="C:plasma membrane"/>
    <property type="evidence" value="ECO:0007669"/>
    <property type="project" value="TreeGrafter"/>
</dbReference>
<evidence type="ECO:0000313" key="12">
    <source>
        <dbReference type="EMBL" id="TVY64335.1"/>
    </source>
</evidence>
<feature type="transmembrane region" description="Helical" evidence="11">
    <location>
        <begin position="284"/>
        <end position="302"/>
    </location>
</feature>
<keyword evidence="8 12" id="KW-0675">Receptor</keyword>
<evidence type="ECO:0000256" key="3">
    <source>
        <dbReference type="ARBA" id="ARBA00022507"/>
    </source>
</evidence>
<keyword evidence="3" id="KW-0589">Pheromone response</keyword>
<name>A0A8T9BVQ1_9HELO</name>
<feature type="transmembrane region" description="Helical" evidence="11">
    <location>
        <begin position="49"/>
        <end position="70"/>
    </location>
</feature>
<evidence type="ECO:0000256" key="7">
    <source>
        <dbReference type="ARBA" id="ARBA00023136"/>
    </source>
</evidence>
<keyword evidence="9" id="KW-0807">Transducer</keyword>
<dbReference type="Proteomes" id="UP000469558">
    <property type="component" value="Unassembled WGS sequence"/>
</dbReference>
<proteinExistence type="inferred from homology"/>
<sequence>MDNSTSTNTQDGSFDSVNAVVFPIFAALSIFIIYIPMNDFFRKRNFAMCSMITAVTLMNFYCLVNAAIWHNDDFNTWWTGEGLCDIEVNTRYMMSVALATSMACFTKNLADVFNPDSYSFVQTTSMKRRKLAIDILFCWGVPVLQIALHYVASTGRYDISPVWGCADNFDSSWPFVVFYLLPFPVFSLLSGYYAVLMLIGLLKHRSNISSTLASSGSGMSTRYFLKLAIIACSLLVIWLPGQAYWISRQWPVDFHSYNWDSIHDPVGWGPIVFDHNSENPFLQYNGWTSVVLSFVIFVYFGFNGDAVDKYRKWLVNCGLGKVFPSLKGPRQRRRQGSTTRSSLSSHFDLVSKAMHYFDNSRKNSCVPSSLEPASAQSRKGSQAPFEISLAQVNSNKNTATPD</sequence>
<dbReference type="Gene3D" id="1.20.1070.10">
    <property type="entry name" value="Rhodopsin 7-helix transmembrane proteins"/>
    <property type="match status" value="1"/>
</dbReference>
<keyword evidence="6" id="KW-0297">G-protein coupled receptor</keyword>
<evidence type="ECO:0000256" key="5">
    <source>
        <dbReference type="ARBA" id="ARBA00022989"/>
    </source>
</evidence>
<keyword evidence="7 11" id="KW-0472">Membrane</keyword>
<protein>
    <submittedName>
        <fullName evidence="12">Pheromone a factor receptor</fullName>
    </submittedName>
</protein>
<evidence type="ECO:0000256" key="10">
    <source>
        <dbReference type="SAM" id="MobiDB-lite"/>
    </source>
</evidence>
<evidence type="ECO:0000256" key="1">
    <source>
        <dbReference type="ARBA" id="ARBA00004141"/>
    </source>
</evidence>
<dbReference type="EMBL" id="QGMK01001748">
    <property type="protein sequence ID" value="TVY64335.1"/>
    <property type="molecule type" value="Genomic_DNA"/>
</dbReference>
<keyword evidence="13" id="KW-1185">Reference proteome</keyword>
<gene>
    <name evidence="12" type="primary">STE3</name>
    <name evidence="12" type="ORF">LSUE1_G006427</name>
</gene>
<dbReference type="GO" id="GO:0004932">
    <property type="term" value="F:mating-type factor pheromone receptor activity"/>
    <property type="evidence" value="ECO:0007669"/>
    <property type="project" value="InterPro"/>
</dbReference>
<comment type="caution">
    <text evidence="12">The sequence shown here is derived from an EMBL/GenBank/DDBJ whole genome shotgun (WGS) entry which is preliminary data.</text>
</comment>
<dbReference type="GO" id="GO:0000750">
    <property type="term" value="P:pheromone-dependent signal transduction involved in conjugation with cellular fusion"/>
    <property type="evidence" value="ECO:0007669"/>
    <property type="project" value="TreeGrafter"/>
</dbReference>
<dbReference type="PANTHER" id="PTHR28097">
    <property type="entry name" value="PHEROMONE A FACTOR RECEPTOR"/>
    <property type="match status" value="1"/>
</dbReference>
<dbReference type="AlphaFoldDB" id="A0A8T9BVQ1"/>
<dbReference type="PRINTS" id="PR00899">
    <property type="entry name" value="GPCRSTE3"/>
</dbReference>
<feature type="transmembrane region" description="Helical" evidence="11">
    <location>
        <begin position="131"/>
        <end position="152"/>
    </location>
</feature>
<evidence type="ECO:0000256" key="6">
    <source>
        <dbReference type="ARBA" id="ARBA00023040"/>
    </source>
</evidence>
<comment type="similarity">
    <text evidence="2">Belongs to the G-protein coupled receptor 4 family.</text>
</comment>
<evidence type="ECO:0000256" key="4">
    <source>
        <dbReference type="ARBA" id="ARBA00022692"/>
    </source>
</evidence>
<accession>A0A8T9BVQ1</accession>
<dbReference type="Pfam" id="PF02076">
    <property type="entry name" value="STE3"/>
    <property type="match status" value="1"/>
</dbReference>
<organism evidence="12 13">
    <name type="scientific">Lachnellula suecica</name>
    <dbReference type="NCBI Taxonomy" id="602035"/>
    <lineage>
        <taxon>Eukaryota</taxon>
        <taxon>Fungi</taxon>
        <taxon>Dikarya</taxon>
        <taxon>Ascomycota</taxon>
        <taxon>Pezizomycotina</taxon>
        <taxon>Leotiomycetes</taxon>
        <taxon>Helotiales</taxon>
        <taxon>Lachnaceae</taxon>
        <taxon>Lachnellula</taxon>
    </lineage>
</organism>
<feature type="non-terminal residue" evidence="12">
    <location>
        <position position="1"/>
    </location>
</feature>
<dbReference type="InterPro" id="IPR001499">
    <property type="entry name" value="GPCR_STE3"/>
</dbReference>
<dbReference type="OrthoDB" id="2874149at2759"/>
<keyword evidence="5 11" id="KW-1133">Transmembrane helix</keyword>
<feature type="region of interest" description="Disordered" evidence="10">
    <location>
        <begin position="363"/>
        <end position="384"/>
    </location>
</feature>
<evidence type="ECO:0000256" key="9">
    <source>
        <dbReference type="ARBA" id="ARBA00023224"/>
    </source>
</evidence>
<evidence type="ECO:0000256" key="8">
    <source>
        <dbReference type="ARBA" id="ARBA00023170"/>
    </source>
</evidence>